<name>Q2Q1Y8_COPFL</name>
<reference evidence="2" key="1">
    <citation type="journal article" date="2006" name="Insect Biochem. Mol. Biol.">
        <title>Caste-based differences in gene expression in the polyembryonic wasp Copidosoma floridanum.</title>
        <authorList>
            <person name="Donnell D.M."/>
            <person name="Strand M.R."/>
        </authorList>
    </citation>
    <scope>NUCLEOTIDE SEQUENCE</scope>
</reference>
<keyword evidence="1" id="KW-0732">Signal</keyword>
<dbReference type="InterPro" id="IPR036728">
    <property type="entry name" value="PBP_GOBP_sf"/>
</dbReference>
<sequence>MYMWILMVLTIGISSIAAKPEVPIKSVANRQKFCYINSGFNYDKLEKIKKWRVFPSDMSYKCYVGCFCTEMEFPMPDTRVMNEKIMWDALNRSLPQKKVNEIVDKCINVPVTNDVCETGEKLINCFIKQGIVLADFIGYIEEDIL</sequence>
<accession>Q2Q1Y8</accession>
<proteinExistence type="evidence at transcript level"/>
<organism evidence="2">
    <name type="scientific">Copidosoma floridanum</name>
    <name type="common">Wasp</name>
    <dbReference type="NCBI Taxonomy" id="29053"/>
    <lineage>
        <taxon>Eukaryota</taxon>
        <taxon>Metazoa</taxon>
        <taxon>Ecdysozoa</taxon>
        <taxon>Arthropoda</taxon>
        <taxon>Hexapoda</taxon>
        <taxon>Insecta</taxon>
        <taxon>Pterygota</taxon>
        <taxon>Neoptera</taxon>
        <taxon>Endopterygota</taxon>
        <taxon>Hymenoptera</taxon>
        <taxon>Apocrita</taxon>
        <taxon>Proctotrupomorpha</taxon>
        <taxon>Chalcidoidea</taxon>
        <taxon>Encyrtidae</taxon>
        <taxon>Encyrtinae</taxon>
        <taxon>Copidosoma</taxon>
    </lineage>
</organism>
<dbReference type="Gene3D" id="1.10.238.20">
    <property type="entry name" value="Pheromone/general odorant binding protein domain"/>
    <property type="match status" value="1"/>
</dbReference>
<dbReference type="AlphaFoldDB" id="Q2Q1Y8"/>
<evidence type="ECO:0000256" key="1">
    <source>
        <dbReference type="SAM" id="SignalP"/>
    </source>
</evidence>
<feature type="signal peptide" evidence="1">
    <location>
        <begin position="1"/>
        <end position="18"/>
    </location>
</feature>
<dbReference type="SUPFAM" id="SSF47565">
    <property type="entry name" value="Insect pheromone/odorant-binding proteins"/>
    <property type="match status" value="1"/>
</dbReference>
<dbReference type="Pfam" id="PF01395">
    <property type="entry name" value="PBP_GOBP"/>
    <property type="match status" value="1"/>
</dbReference>
<dbReference type="InterPro" id="IPR006170">
    <property type="entry name" value="PBP/GOBP"/>
</dbReference>
<dbReference type="EMBL" id="DQ232624">
    <property type="protein sequence ID" value="ABB58735.1"/>
    <property type="molecule type" value="mRNA"/>
</dbReference>
<evidence type="ECO:0000313" key="2">
    <source>
        <dbReference type="EMBL" id="ABB58735.1"/>
    </source>
</evidence>
<dbReference type="GO" id="GO:0005549">
    <property type="term" value="F:odorant binding"/>
    <property type="evidence" value="ECO:0007669"/>
    <property type="project" value="InterPro"/>
</dbReference>
<feature type="chain" id="PRO_5004213937" evidence="1">
    <location>
        <begin position="19"/>
        <end position="145"/>
    </location>
</feature>
<protein>
    <submittedName>
        <fullName evidence="2">Odorant-binding protein 2</fullName>
    </submittedName>
</protein>
<dbReference type="CDD" id="cd23992">
    <property type="entry name" value="PBP_GOBP"/>
    <property type="match status" value="1"/>
</dbReference>